<accession>A0ABT1G9B5</accession>
<dbReference type="SUPFAM" id="SSF52540">
    <property type="entry name" value="P-loop containing nucleoside triphosphate hydrolases"/>
    <property type="match status" value="1"/>
</dbReference>
<dbReference type="RefSeq" id="WP_253448141.1">
    <property type="nucleotide sequence ID" value="NZ_JALJYF010000002.1"/>
</dbReference>
<feature type="domain" description="ATPase AAA-type core" evidence="2">
    <location>
        <begin position="58"/>
        <end position="90"/>
    </location>
</feature>
<dbReference type="Proteomes" id="UP001523550">
    <property type="component" value="Unassembled WGS sequence"/>
</dbReference>
<organism evidence="3 4">
    <name type="scientific">Natronospira proteinivora</name>
    <dbReference type="NCBI Taxonomy" id="1807133"/>
    <lineage>
        <taxon>Bacteria</taxon>
        <taxon>Pseudomonadati</taxon>
        <taxon>Pseudomonadota</taxon>
        <taxon>Gammaproteobacteria</taxon>
        <taxon>Natronospirales</taxon>
        <taxon>Natronospiraceae</taxon>
        <taxon>Natronospira</taxon>
    </lineage>
</organism>
<keyword evidence="4" id="KW-1185">Reference proteome</keyword>
<evidence type="ECO:0000313" key="3">
    <source>
        <dbReference type="EMBL" id="MCP1727632.1"/>
    </source>
</evidence>
<dbReference type="InterPro" id="IPR027417">
    <property type="entry name" value="P-loop_NTPase"/>
</dbReference>
<dbReference type="Gene3D" id="3.40.50.300">
    <property type="entry name" value="P-loop containing nucleotide triphosphate hydrolases"/>
    <property type="match status" value="1"/>
</dbReference>
<dbReference type="CDD" id="cd00009">
    <property type="entry name" value="AAA"/>
    <property type="match status" value="1"/>
</dbReference>
<dbReference type="InterPro" id="IPR003959">
    <property type="entry name" value="ATPase_AAA_core"/>
</dbReference>
<comment type="caution">
    <text evidence="3">The sequence shown here is derived from an EMBL/GenBank/DDBJ whole genome shotgun (WGS) entry which is preliminary data.</text>
</comment>
<dbReference type="Pfam" id="PF00004">
    <property type="entry name" value="AAA"/>
    <property type="match status" value="1"/>
</dbReference>
<name>A0ABT1G9B5_9GAMM</name>
<evidence type="ECO:0000256" key="1">
    <source>
        <dbReference type="SAM" id="MobiDB-lite"/>
    </source>
</evidence>
<evidence type="ECO:0000259" key="2">
    <source>
        <dbReference type="Pfam" id="PF00004"/>
    </source>
</evidence>
<dbReference type="EMBL" id="JALJYF010000002">
    <property type="protein sequence ID" value="MCP1727632.1"/>
    <property type="molecule type" value="Genomic_DNA"/>
</dbReference>
<proteinExistence type="predicted"/>
<gene>
    <name evidence="3" type="ORF">J2T60_001632</name>
</gene>
<sequence length="392" mass="43742">MTQLSTLPRRPRRRNEEDSFDMNPGHTVGPAVVSQVIDHQLKTLWARPEAAGSVPPTMLWGPPGVGKSSLVREACERHGIGFIDIRLSQRDPVDIRGLPVPRDGVVDWLLSSDWPRDKDSRGIILFDELTAADRALQVAVYEILLDRRLGSLYELPSGWYLMGAGNRGEDRAVATGFSSALANRFLHLELAARLDDWLRWAQAAGIHPTVTGFLRYRPDALHDMKGDLERGWPSPRSWERVSELLHGAKGLPTEAETAMIHGLIGPGTGREFVAFRRVADELPDVEAMLDGEIDVTLPQGADRVYAFCASVLHHLWRGGQTDTRLDGFFRINEALGSDFATLLLMDAISHPDREEADRRTEKLMGHPQFEAWTRQHGQPFEADATGSLEGWQ</sequence>
<evidence type="ECO:0000313" key="4">
    <source>
        <dbReference type="Proteomes" id="UP001523550"/>
    </source>
</evidence>
<reference evidence="3 4" key="1">
    <citation type="submission" date="2022-03" db="EMBL/GenBank/DDBJ databases">
        <title>Genomic Encyclopedia of Type Strains, Phase III (KMG-III): the genomes of soil and plant-associated and newly described type strains.</title>
        <authorList>
            <person name="Whitman W."/>
        </authorList>
    </citation>
    <scope>NUCLEOTIDE SEQUENCE [LARGE SCALE GENOMIC DNA]</scope>
    <source>
        <strain evidence="3 4">BSker1</strain>
    </source>
</reference>
<feature type="region of interest" description="Disordered" evidence="1">
    <location>
        <begin position="1"/>
        <end position="29"/>
    </location>
</feature>
<protein>
    <submittedName>
        <fullName evidence="3">DNA polymerase III delta prime subunit</fullName>
    </submittedName>
</protein>